<evidence type="ECO:0000313" key="9">
    <source>
        <dbReference type="EMBL" id="CDO53284.1"/>
    </source>
</evidence>
<evidence type="ECO:0000256" key="3">
    <source>
        <dbReference type="ARBA" id="ARBA00022692"/>
    </source>
</evidence>
<keyword evidence="3 7" id="KW-0812">Transmembrane</keyword>
<evidence type="ECO:0000313" key="10">
    <source>
        <dbReference type="Proteomes" id="UP000242525"/>
    </source>
</evidence>
<dbReference type="OrthoDB" id="2162691at2759"/>
<feature type="compositionally biased region" description="Low complexity" evidence="6">
    <location>
        <begin position="44"/>
        <end position="65"/>
    </location>
</feature>
<dbReference type="Pfam" id="PF02893">
    <property type="entry name" value="GRAM"/>
    <property type="match status" value="1"/>
</dbReference>
<dbReference type="PANTHER" id="PTHR23319">
    <property type="entry name" value="GRAM DOMAIN CONTAINING 1B, ISOFORM E"/>
    <property type="match status" value="1"/>
</dbReference>
<dbReference type="AlphaFoldDB" id="A0A0J9X825"/>
<proteinExistence type="inferred from homology"/>
<feature type="region of interest" description="Disordered" evidence="6">
    <location>
        <begin position="1"/>
        <end position="65"/>
    </location>
</feature>
<evidence type="ECO:0000256" key="2">
    <source>
        <dbReference type="ARBA" id="ARBA00006582"/>
    </source>
</evidence>
<feature type="compositionally biased region" description="Low complexity" evidence="6">
    <location>
        <begin position="25"/>
        <end position="37"/>
    </location>
</feature>
<dbReference type="EMBL" id="CCBN010000004">
    <property type="protein sequence ID" value="CDO53284.1"/>
    <property type="molecule type" value="Genomic_DNA"/>
</dbReference>
<name>A0A0J9X825_GEOCN</name>
<dbReference type="GO" id="GO:0140268">
    <property type="term" value="C:endoplasmic reticulum-plasma membrane contact site"/>
    <property type="evidence" value="ECO:0007669"/>
    <property type="project" value="TreeGrafter"/>
</dbReference>
<dbReference type="SMART" id="SM00568">
    <property type="entry name" value="GRAM"/>
    <property type="match status" value="1"/>
</dbReference>
<dbReference type="STRING" id="1173061.A0A0J9X825"/>
<evidence type="ECO:0000256" key="4">
    <source>
        <dbReference type="ARBA" id="ARBA00022989"/>
    </source>
</evidence>
<dbReference type="GO" id="GO:0005739">
    <property type="term" value="C:mitochondrion"/>
    <property type="evidence" value="ECO:0007669"/>
    <property type="project" value="TreeGrafter"/>
</dbReference>
<feature type="compositionally biased region" description="Acidic residues" evidence="6">
    <location>
        <begin position="495"/>
        <end position="520"/>
    </location>
</feature>
<evidence type="ECO:0000256" key="5">
    <source>
        <dbReference type="ARBA" id="ARBA00023136"/>
    </source>
</evidence>
<gene>
    <name evidence="9" type="ORF">BN980_GECA04s07226g</name>
</gene>
<protein>
    <recommendedName>
        <fullName evidence="8">VASt domain-containing protein</fullName>
    </recommendedName>
</protein>
<dbReference type="Pfam" id="PF16016">
    <property type="entry name" value="VASt"/>
    <property type="match status" value="1"/>
</dbReference>
<keyword evidence="5 7" id="KW-0472">Membrane</keyword>
<reference evidence="9" key="1">
    <citation type="submission" date="2014-03" db="EMBL/GenBank/DDBJ databases">
        <authorList>
            <person name="Casaregola S."/>
        </authorList>
    </citation>
    <scope>NUCLEOTIDE SEQUENCE [LARGE SCALE GENOMIC DNA]</scope>
    <source>
        <strain evidence="9">CLIB 918</strain>
    </source>
</reference>
<dbReference type="GO" id="GO:0032366">
    <property type="term" value="P:intracellular sterol transport"/>
    <property type="evidence" value="ECO:0007669"/>
    <property type="project" value="TreeGrafter"/>
</dbReference>
<dbReference type="PANTHER" id="PTHR23319:SF4">
    <property type="entry name" value="GRAM DOMAIN CONTAINING 1B, ISOFORM E"/>
    <property type="match status" value="1"/>
</dbReference>
<feature type="compositionally biased region" description="Basic and acidic residues" evidence="6">
    <location>
        <begin position="776"/>
        <end position="795"/>
    </location>
</feature>
<feature type="region of interest" description="Disordered" evidence="6">
    <location>
        <begin position="206"/>
        <end position="225"/>
    </location>
</feature>
<organism evidence="9 10">
    <name type="scientific">Geotrichum candidum</name>
    <name type="common">Oospora lactis</name>
    <name type="synonym">Dipodascus geotrichum</name>
    <dbReference type="NCBI Taxonomy" id="1173061"/>
    <lineage>
        <taxon>Eukaryota</taxon>
        <taxon>Fungi</taxon>
        <taxon>Dikarya</taxon>
        <taxon>Ascomycota</taxon>
        <taxon>Saccharomycotina</taxon>
        <taxon>Dipodascomycetes</taxon>
        <taxon>Dipodascales</taxon>
        <taxon>Dipodascaceae</taxon>
        <taxon>Geotrichum</taxon>
    </lineage>
</organism>
<comment type="subcellular location">
    <subcellularLocation>
        <location evidence="1">Membrane</location>
        <topology evidence="1">Single-pass membrane protein</topology>
    </subcellularLocation>
</comment>
<evidence type="ECO:0000256" key="7">
    <source>
        <dbReference type="SAM" id="Phobius"/>
    </source>
</evidence>
<keyword evidence="10" id="KW-1185">Reference proteome</keyword>
<dbReference type="GO" id="GO:0032541">
    <property type="term" value="C:cortical endoplasmic reticulum"/>
    <property type="evidence" value="ECO:0007669"/>
    <property type="project" value="TreeGrafter"/>
</dbReference>
<evidence type="ECO:0000256" key="1">
    <source>
        <dbReference type="ARBA" id="ARBA00004167"/>
    </source>
</evidence>
<dbReference type="InterPro" id="IPR031968">
    <property type="entry name" value="VASt"/>
</dbReference>
<dbReference type="GO" id="GO:0005886">
    <property type="term" value="C:plasma membrane"/>
    <property type="evidence" value="ECO:0007669"/>
    <property type="project" value="TreeGrafter"/>
</dbReference>
<dbReference type="GO" id="GO:0120015">
    <property type="term" value="F:sterol transfer activity"/>
    <property type="evidence" value="ECO:0007669"/>
    <property type="project" value="TreeGrafter"/>
</dbReference>
<evidence type="ECO:0000259" key="8">
    <source>
        <dbReference type="PROSITE" id="PS51778"/>
    </source>
</evidence>
<feature type="domain" description="VASt" evidence="8">
    <location>
        <begin position="583"/>
        <end position="754"/>
    </location>
</feature>
<dbReference type="InterPro" id="IPR051482">
    <property type="entry name" value="Cholesterol_transport"/>
</dbReference>
<comment type="caution">
    <text evidence="9">The sequence shown here is derived from an EMBL/GenBank/DDBJ whole genome shotgun (WGS) entry which is preliminary data.</text>
</comment>
<accession>A0A0J9X825</accession>
<dbReference type="Proteomes" id="UP000242525">
    <property type="component" value="Unassembled WGS sequence"/>
</dbReference>
<dbReference type="GO" id="GO:0032934">
    <property type="term" value="F:sterol binding"/>
    <property type="evidence" value="ECO:0007669"/>
    <property type="project" value="TreeGrafter"/>
</dbReference>
<feature type="region of interest" description="Disordered" evidence="6">
    <location>
        <begin position="753"/>
        <end position="795"/>
    </location>
</feature>
<feature type="compositionally biased region" description="Low complexity" evidence="6">
    <location>
        <begin position="268"/>
        <end position="279"/>
    </location>
</feature>
<sequence length="937" mass="100939">MSKNATLPPQQPANRGPADEPERPATTIGSSASAATTVPPLRVDTTQTTAATTTTSTTSTPTDVPLVTRDQSLYPAARMEAVVPPMRTASVNSGIIEYRKPKNNLRNTSELSSQTLFSSVISNVTSVLRGTNSIETESDPSSLHKRSVSDSSAFIKTNTSSPVIQSPTPATTIQFASQHSEAINSVSMIGKGDLSLTSLGFAPELEESTDLSPTNNGVKPRADGLITTEPGQNLAMEMALDMPVPELIEPVDDVANATNVEQRKIKSRPSFDSWSRSSRLLGKRPMEKSMTMPPISPTLPRVGSKASLDSVAASSGDVSGSDDNKPKNEEAKLGSFAFAPSKRNIEFHKLFRSLHINDGLVDDFSCALSKEILIQGRLYISERSICFNSNILGWVTNLIISFNEIVGVEKKTTAGLFPNGIIIQTLHGRHTFASFISRDTVYDMIIEIWKRASGRNKLGNDLDVAPSINEVSDMDDVADSIMADGDSDLFSSDYDVSDEDESEEFDQLEEDDVSSDEEFGETMQPKKKAPSAAPAAVEEDRGSNAATAPASSEGGSTGAWPVANLGPDTHAPTSAGFDPDAVGEKQLINDTVPAPPGVVANLLFGDDTKWISKFITEKEKNIDLKPMTGFDGGLATGNKREFEYVKPLSGPVGPKQTRCQCTELIEFWDLNDHITVVTTTRTPDVPSGGSFSTKTRYNIAWAEGNATSLIISYTVEWTAKSWFKGPIEKGTHDGQTAFANNLLSELTATVKGAGRASSGGKKKAGETKKKAKRSTKAADKKSAREKVSATAKSKEPEGGFAAWTEKVSSFLVSKPLGDTVPLPAWMIILVVFAVYWLFSRLLFGGSGDGGAGIRGHVTDGQLARELERIRLEQEYDMWQWVTDRTDPNGGGGRHPVLSSVGTAGNKLKRTLKHESELKEAIKLTELRIKELKLALNL</sequence>
<feature type="transmembrane region" description="Helical" evidence="7">
    <location>
        <begin position="820"/>
        <end position="838"/>
    </location>
</feature>
<dbReference type="InterPro" id="IPR011993">
    <property type="entry name" value="PH-like_dom_sf"/>
</dbReference>
<keyword evidence="4 7" id="KW-1133">Transmembrane helix</keyword>
<dbReference type="GO" id="GO:0005789">
    <property type="term" value="C:endoplasmic reticulum membrane"/>
    <property type="evidence" value="ECO:0007669"/>
    <property type="project" value="TreeGrafter"/>
</dbReference>
<evidence type="ECO:0000256" key="6">
    <source>
        <dbReference type="SAM" id="MobiDB-lite"/>
    </source>
</evidence>
<dbReference type="CDD" id="cd13220">
    <property type="entry name" value="PH-GRAM_GRAMDC"/>
    <property type="match status" value="1"/>
</dbReference>
<feature type="region of interest" description="Disordered" evidence="6">
    <location>
        <begin position="489"/>
        <end position="581"/>
    </location>
</feature>
<feature type="compositionally biased region" description="Polar residues" evidence="6">
    <location>
        <begin position="544"/>
        <end position="554"/>
    </location>
</feature>
<dbReference type="InterPro" id="IPR004182">
    <property type="entry name" value="GRAM"/>
</dbReference>
<feature type="region of interest" description="Disordered" evidence="6">
    <location>
        <begin position="261"/>
        <end position="303"/>
    </location>
</feature>
<dbReference type="PROSITE" id="PS51778">
    <property type="entry name" value="VAST"/>
    <property type="match status" value="1"/>
</dbReference>
<comment type="similarity">
    <text evidence="2">Belongs to the YSP2 family.</text>
</comment>
<dbReference type="Gene3D" id="2.30.29.30">
    <property type="entry name" value="Pleckstrin-homology domain (PH domain)/Phosphotyrosine-binding domain (PTB)"/>
    <property type="match status" value="1"/>
</dbReference>